<evidence type="ECO:0000256" key="3">
    <source>
        <dbReference type="SAM" id="MobiDB-lite"/>
    </source>
</evidence>
<keyword evidence="2" id="KW-0961">Cell wall biogenesis/degradation</keyword>
<name>A0A8S0X612_9FIRM</name>
<dbReference type="GO" id="GO:0071555">
    <property type="term" value="P:cell wall organization"/>
    <property type="evidence" value="ECO:0007669"/>
    <property type="project" value="UniProtKB-KW"/>
</dbReference>
<dbReference type="SUPFAM" id="SSF53187">
    <property type="entry name" value="Zn-dependent exopeptidases"/>
    <property type="match status" value="1"/>
</dbReference>
<dbReference type="AlphaFoldDB" id="A0A8S0X612"/>
<dbReference type="InterPro" id="IPR007253">
    <property type="entry name" value="Cell_wall-bd_2"/>
</dbReference>
<feature type="domain" description="SH3b" evidence="4">
    <location>
        <begin position="360"/>
        <end position="423"/>
    </location>
</feature>
<dbReference type="SMART" id="SM00287">
    <property type="entry name" value="SH3b"/>
    <property type="match status" value="1"/>
</dbReference>
<dbReference type="Pfam" id="PF01520">
    <property type="entry name" value="Amidase_3"/>
    <property type="match status" value="1"/>
</dbReference>
<dbReference type="Proteomes" id="UP000836597">
    <property type="component" value="Chromosome"/>
</dbReference>
<dbReference type="InterPro" id="IPR003646">
    <property type="entry name" value="SH3-like_bac-type"/>
</dbReference>
<protein>
    <submittedName>
        <fullName evidence="5">N-acetylmuramoyl-L-alanine amidase</fullName>
        <ecNumber evidence="5">3.5.1.28</ecNumber>
    </submittedName>
</protein>
<dbReference type="InterPro" id="IPR002508">
    <property type="entry name" value="MurNAc-LAA_cat"/>
</dbReference>
<dbReference type="PROSITE" id="PS51781">
    <property type="entry name" value="SH3B"/>
    <property type="match status" value="1"/>
</dbReference>
<dbReference type="CDD" id="cd02696">
    <property type="entry name" value="MurNAc-LAA"/>
    <property type="match status" value="1"/>
</dbReference>
<dbReference type="Pfam" id="PF04122">
    <property type="entry name" value="CW_binding_2"/>
    <property type="match status" value="3"/>
</dbReference>
<sequence length="754" mass="79014">MRREKERDRGLKKVILFAVILFALFWGHPLSAQASPLAFSTQRLAGHDRIGTALKIAQEGWTSAQTVILCEESDYADSIAATPYAVSLNAPILLTAGSALDPRVVAELQRLKPQKVILLGGSGCLQPTIEQELSRLSLKWERIGGADRYETSILLAQRLPGDSLILANGDNFPDALSAASFAGIKQIPIVLTSKTFPASVVKYYAQVHPQHLLVIGGEGAIPSAELAKYNFRVETRLGGQDRYDTNAQVVTYMQSAVQSNDLFLASGLTFPDAIAGTVLAAKLKAPLLLTESNDIPPAVYRLLRAHMKVAPPASAADSSGNPSANTSGNASGNTSGDTSGQTPHNPSGNTSNPDSGGNAALQGTINAAAGLNLRNAPSTTGKILGVIPQGTVVGLSARQGQWYETAYQGSTGWIFSSYVTLAGSSSSDSTPAQPGTEPSASGTANKINSAPGIDLSPNGTVYILGGPGAISLHAQNIIEGKASSAYPENLQASPPQITPPSPPAAGGTPPADPGAPVTPPVVTSPVVTPPVVTPPVVTPYDPSKEIPVDPFQGIPAQALSGKTIVVDPGHGGPDAGAVGPNHTYEKDNTLAIALALNTILKKAGAKVVLTRDSDVSPATPYSVMADLQARVDIANQSHADLFISIHNNSFTNPDVQGTATYFSSDNPKQNESLQLAHCIQTAVVNTIHTKDRGINDEAFYVIKHTTMPAVLLEVAFISNPYEEARLQNPIFRQNVAAGIFHGIYNYFKNPLPSD</sequence>
<dbReference type="Pfam" id="PF08239">
    <property type="entry name" value="SH3_3"/>
    <property type="match status" value="1"/>
</dbReference>
<dbReference type="EMBL" id="LR746496">
    <property type="protein sequence ID" value="CAA7602120.1"/>
    <property type="molecule type" value="Genomic_DNA"/>
</dbReference>
<feature type="compositionally biased region" description="Polar residues" evidence="3">
    <location>
        <begin position="423"/>
        <end position="448"/>
    </location>
</feature>
<organism evidence="5">
    <name type="scientific">Acididesulfobacillus acetoxydans</name>
    <dbReference type="NCBI Taxonomy" id="1561005"/>
    <lineage>
        <taxon>Bacteria</taxon>
        <taxon>Bacillati</taxon>
        <taxon>Bacillota</taxon>
        <taxon>Clostridia</taxon>
        <taxon>Eubacteriales</taxon>
        <taxon>Peptococcaceae</taxon>
        <taxon>Acididesulfobacillus</taxon>
    </lineage>
</organism>
<keyword evidence="1 5" id="KW-0378">Hydrolase</keyword>
<dbReference type="Gene3D" id="3.40.630.40">
    <property type="entry name" value="Zn-dependent exopeptidases"/>
    <property type="match status" value="1"/>
</dbReference>
<dbReference type="SMART" id="SM00646">
    <property type="entry name" value="Ami_3"/>
    <property type="match status" value="1"/>
</dbReference>
<evidence type="ECO:0000313" key="5">
    <source>
        <dbReference type="EMBL" id="CAA7602120.1"/>
    </source>
</evidence>
<feature type="region of interest" description="Disordered" evidence="3">
    <location>
        <begin position="487"/>
        <end position="532"/>
    </location>
</feature>
<dbReference type="EC" id="3.5.1.28" evidence="5"/>
<feature type="region of interest" description="Disordered" evidence="3">
    <location>
        <begin position="312"/>
        <end position="361"/>
    </location>
</feature>
<dbReference type="KEGG" id="aacx:DEACI_2792"/>
<dbReference type="PANTHER" id="PTHR30032">
    <property type="entry name" value="N-ACETYLMURAMOYL-L-ALANINE AMIDASE-RELATED"/>
    <property type="match status" value="1"/>
</dbReference>
<dbReference type="GO" id="GO:0008745">
    <property type="term" value="F:N-acetylmuramoyl-L-alanine amidase activity"/>
    <property type="evidence" value="ECO:0007669"/>
    <property type="project" value="UniProtKB-EC"/>
</dbReference>
<dbReference type="GO" id="GO:0009253">
    <property type="term" value="P:peptidoglycan catabolic process"/>
    <property type="evidence" value="ECO:0007669"/>
    <property type="project" value="InterPro"/>
</dbReference>
<dbReference type="PANTHER" id="PTHR30032:SF8">
    <property type="entry name" value="GERMINATION-SPECIFIC N-ACETYLMURAMOYL-L-ALANINE AMIDASE"/>
    <property type="match status" value="1"/>
</dbReference>
<gene>
    <name evidence="5" type="ORF">DEACI_2792</name>
</gene>
<feature type="compositionally biased region" description="Pro residues" evidence="3">
    <location>
        <begin position="510"/>
        <end position="519"/>
    </location>
</feature>
<proteinExistence type="predicted"/>
<evidence type="ECO:0000256" key="2">
    <source>
        <dbReference type="ARBA" id="ARBA00023316"/>
    </source>
</evidence>
<feature type="compositionally biased region" description="Polar residues" evidence="3">
    <location>
        <begin position="316"/>
        <end position="361"/>
    </location>
</feature>
<dbReference type="Gene3D" id="2.30.30.40">
    <property type="entry name" value="SH3 Domains"/>
    <property type="match status" value="1"/>
</dbReference>
<dbReference type="InterPro" id="IPR051922">
    <property type="entry name" value="Bact_Sporulation_Assoc"/>
</dbReference>
<evidence type="ECO:0000259" key="4">
    <source>
        <dbReference type="PROSITE" id="PS51781"/>
    </source>
</evidence>
<dbReference type="Gene3D" id="3.40.50.12090">
    <property type="match status" value="2"/>
</dbReference>
<reference evidence="5" key="1">
    <citation type="submission" date="2020-01" db="EMBL/GenBank/DDBJ databases">
        <authorList>
            <person name="Hornung B."/>
        </authorList>
    </citation>
    <scope>NUCLEOTIDE SEQUENCE</scope>
    <source>
        <strain evidence="5">PacBioINE</strain>
    </source>
</reference>
<evidence type="ECO:0000256" key="1">
    <source>
        <dbReference type="ARBA" id="ARBA00022801"/>
    </source>
</evidence>
<feature type="region of interest" description="Disordered" evidence="3">
    <location>
        <begin position="423"/>
        <end position="451"/>
    </location>
</feature>
<accession>A0A8S0X612</accession>